<keyword evidence="5" id="KW-1185">Reference proteome</keyword>
<reference evidence="4 5" key="1">
    <citation type="submission" date="2023-04" db="EMBL/GenBank/DDBJ databases">
        <title>Forest soil microbial communities from Buena Vista Peninsula, Colon Province, Panama.</title>
        <authorList>
            <person name="Bouskill N."/>
        </authorList>
    </citation>
    <scope>NUCLEOTIDE SEQUENCE [LARGE SCALE GENOMIC DNA]</scope>
    <source>
        <strain evidence="4 5">AC80</strain>
    </source>
</reference>
<dbReference type="RefSeq" id="WP_280830649.1">
    <property type="nucleotide sequence ID" value="NZ_JARXVE010000001.1"/>
</dbReference>
<feature type="region of interest" description="Disordered" evidence="2">
    <location>
        <begin position="1"/>
        <end position="37"/>
    </location>
</feature>
<evidence type="ECO:0000256" key="1">
    <source>
        <dbReference type="ARBA" id="ARBA00022553"/>
    </source>
</evidence>
<organism evidence="4 5">
    <name type="scientific">Mycolicibacterium frederiksbergense</name>
    <dbReference type="NCBI Taxonomy" id="117567"/>
    <lineage>
        <taxon>Bacteria</taxon>
        <taxon>Bacillati</taxon>
        <taxon>Actinomycetota</taxon>
        <taxon>Actinomycetes</taxon>
        <taxon>Mycobacteriales</taxon>
        <taxon>Mycobacteriaceae</taxon>
        <taxon>Mycolicibacterium</taxon>
    </lineage>
</organism>
<dbReference type="PROSITE" id="PS50006">
    <property type="entry name" value="FHA_DOMAIN"/>
    <property type="match status" value="1"/>
</dbReference>
<protein>
    <submittedName>
        <fullName evidence="4">PSer/pThr/pTyr-binding forkhead associated (FHA) protein</fullName>
    </submittedName>
</protein>
<dbReference type="Gene3D" id="2.60.200.20">
    <property type="match status" value="1"/>
</dbReference>
<dbReference type="SUPFAM" id="SSF49879">
    <property type="entry name" value="SMAD/FHA domain"/>
    <property type="match status" value="1"/>
</dbReference>
<gene>
    <name evidence="4" type="ORF">M2272_000611</name>
</gene>
<name>A0ABT6KVI0_9MYCO</name>
<feature type="domain" description="FHA" evidence="3">
    <location>
        <begin position="83"/>
        <end position="132"/>
    </location>
</feature>
<evidence type="ECO:0000313" key="4">
    <source>
        <dbReference type="EMBL" id="MDH6193990.1"/>
    </source>
</evidence>
<dbReference type="InterPro" id="IPR008984">
    <property type="entry name" value="SMAD_FHA_dom_sf"/>
</dbReference>
<evidence type="ECO:0000313" key="5">
    <source>
        <dbReference type="Proteomes" id="UP001160130"/>
    </source>
</evidence>
<comment type="caution">
    <text evidence="4">The sequence shown here is derived from an EMBL/GenBank/DDBJ whole genome shotgun (WGS) entry which is preliminary data.</text>
</comment>
<dbReference type="Pfam" id="PF00498">
    <property type="entry name" value="FHA"/>
    <property type="match status" value="1"/>
</dbReference>
<dbReference type="PANTHER" id="PTHR23308">
    <property type="entry name" value="NUCLEAR INHIBITOR OF PROTEIN PHOSPHATASE-1"/>
    <property type="match status" value="1"/>
</dbReference>
<proteinExistence type="predicted"/>
<dbReference type="SMART" id="SM00240">
    <property type="entry name" value="FHA"/>
    <property type="match status" value="1"/>
</dbReference>
<dbReference type="InterPro" id="IPR050923">
    <property type="entry name" value="Cell_Proc_Reg/RNA_Proc"/>
</dbReference>
<sequence>MFDRSSHSASPLVADTEGGTPHDPTAEPTSAFRPDFVDEPDAAATKPQAQAWEMDEFDVDSAIIVVKRGPNAGSRFILNQPVTSAGRHARSDIFLDDVTVSRTHAEFRREQGEFRLVDLDSLNGTFVNHKPVKSVMLVNGDQIQIGKFNLIFLAPHR</sequence>
<dbReference type="InterPro" id="IPR000253">
    <property type="entry name" value="FHA_dom"/>
</dbReference>
<evidence type="ECO:0000259" key="3">
    <source>
        <dbReference type="PROSITE" id="PS50006"/>
    </source>
</evidence>
<accession>A0ABT6KVI0</accession>
<dbReference type="Proteomes" id="UP001160130">
    <property type="component" value="Unassembled WGS sequence"/>
</dbReference>
<keyword evidence="1" id="KW-0597">Phosphoprotein</keyword>
<dbReference type="EMBL" id="JARXVE010000001">
    <property type="protein sequence ID" value="MDH6193990.1"/>
    <property type="molecule type" value="Genomic_DNA"/>
</dbReference>
<evidence type="ECO:0000256" key="2">
    <source>
        <dbReference type="SAM" id="MobiDB-lite"/>
    </source>
</evidence>